<keyword evidence="10" id="KW-0812">Transmembrane</keyword>
<sequence>MGLDTVELVLSVEEEFGIAIPDADACELDTPRKLADYVLLRLGETRIADPRCLSQVQFYRLRRHLVQQLGISRKSLKLDTPLDEILQGDVRKHWKMLTEICGASVLPSLGFRGWQHGVVLALDITIGLAAWQAGLSMGWVALVLGVSWLLLMAFSSSFASRIPASLQTVRDLIPYVKVSERNEWNEKEVLPRVLQLTAMQSGIELTKIQPDHHIVKDLGMD</sequence>
<keyword evidence="8" id="KW-0443">Lipid metabolism</keyword>
<keyword evidence="3" id="KW-0444">Lipid biosynthesis</keyword>
<evidence type="ECO:0000256" key="5">
    <source>
        <dbReference type="ARBA" id="ARBA00022832"/>
    </source>
</evidence>
<dbReference type="InterPro" id="IPR003231">
    <property type="entry name" value="ACP"/>
</dbReference>
<evidence type="ECO:0000256" key="10">
    <source>
        <dbReference type="SAM" id="Phobius"/>
    </source>
</evidence>
<evidence type="ECO:0000259" key="11">
    <source>
        <dbReference type="PROSITE" id="PS50075"/>
    </source>
</evidence>
<evidence type="ECO:0000256" key="7">
    <source>
        <dbReference type="ARBA" id="ARBA00022982"/>
    </source>
</evidence>
<name>A0ABX2IH67_9RHOO</name>
<dbReference type="PROSITE" id="PS50075">
    <property type="entry name" value="CARRIER"/>
    <property type="match status" value="1"/>
</dbReference>
<keyword evidence="9" id="KW-0275">Fatty acid biosynthesis</keyword>
<evidence type="ECO:0000256" key="6">
    <source>
        <dbReference type="ARBA" id="ARBA00022946"/>
    </source>
</evidence>
<accession>A0ABX2IH67</accession>
<keyword evidence="10" id="KW-1133">Transmembrane helix</keyword>
<reference evidence="12 13" key="1">
    <citation type="submission" date="2020-06" db="EMBL/GenBank/DDBJ databases">
        <title>Draft genome of Uliginosibacterium sp. IMCC34675.</title>
        <authorList>
            <person name="Song J."/>
        </authorList>
    </citation>
    <scope>NUCLEOTIDE SEQUENCE [LARGE SCALE GENOMIC DNA]</scope>
    <source>
        <strain evidence="12 13">IMCC34675</strain>
    </source>
</reference>
<evidence type="ECO:0000256" key="8">
    <source>
        <dbReference type="ARBA" id="ARBA00023098"/>
    </source>
</evidence>
<organism evidence="12 13">
    <name type="scientific">Uliginosibacterium aquaticum</name>
    <dbReference type="NCBI Taxonomy" id="2731212"/>
    <lineage>
        <taxon>Bacteria</taxon>
        <taxon>Pseudomonadati</taxon>
        <taxon>Pseudomonadota</taxon>
        <taxon>Betaproteobacteria</taxon>
        <taxon>Rhodocyclales</taxon>
        <taxon>Zoogloeaceae</taxon>
        <taxon>Uliginosibacterium</taxon>
    </lineage>
</organism>
<gene>
    <name evidence="12" type="ORF">HJ583_013705</name>
</gene>
<dbReference type="InterPro" id="IPR036736">
    <property type="entry name" value="ACP-like_sf"/>
</dbReference>
<evidence type="ECO:0000256" key="2">
    <source>
        <dbReference type="ARBA" id="ARBA00022450"/>
    </source>
</evidence>
<dbReference type="Proteomes" id="UP000778523">
    <property type="component" value="Unassembled WGS sequence"/>
</dbReference>
<dbReference type="SUPFAM" id="SSF47336">
    <property type="entry name" value="ACP-like"/>
    <property type="match status" value="1"/>
</dbReference>
<keyword evidence="13" id="KW-1185">Reference proteome</keyword>
<dbReference type="PANTHER" id="PTHR20863">
    <property type="entry name" value="ACYL CARRIER PROTEIN"/>
    <property type="match status" value="1"/>
</dbReference>
<evidence type="ECO:0000256" key="3">
    <source>
        <dbReference type="ARBA" id="ARBA00022516"/>
    </source>
</evidence>
<evidence type="ECO:0000313" key="13">
    <source>
        <dbReference type="Proteomes" id="UP000778523"/>
    </source>
</evidence>
<protein>
    <recommendedName>
        <fullName evidence="11">Carrier domain-containing protein</fullName>
    </recommendedName>
</protein>
<evidence type="ECO:0000256" key="4">
    <source>
        <dbReference type="ARBA" id="ARBA00022553"/>
    </source>
</evidence>
<keyword evidence="6" id="KW-0809">Transit peptide</keyword>
<keyword evidence="4" id="KW-0597">Phosphoprotein</keyword>
<dbReference type="InterPro" id="IPR009081">
    <property type="entry name" value="PP-bd_ACP"/>
</dbReference>
<evidence type="ECO:0000256" key="1">
    <source>
        <dbReference type="ARBA" id="ARBA00022448"/>
    </source>
</evidence>
<proteinExistence type="predicted"/>
<keyword evidence="5" id="KW-0276">Fatty acid metabolism</keyword>
<keyword evidence="10" id="KW-0472">Membrane</keyword>
<dbReference type="RefSeq" id="WP_170022437.1">
    <property type="nucleotide sequence ID" value="NZ_JABCSC020000003.1"/>
</dbReference>
<evidence type="ECO:0000256" key="9">
    <source>
        <dbReference type="ARBA" id="ARBA00023160"/>
    </source>
</evidence>
<dbReference type="PANTHER" id="PTHR20863:SF28">
    <property type="entry name" value="ACYL CARRIER PROTEIN, MITOCHONDRIAL"/>
    <property type="match status" value="1"/>
</dbReference>
<feature type="transmembrane region" description="Helical" evidence="10">
    <location>
        <begin position="139"/>
        <end position="160"/>
    </location>
</feature>
<dbReference type="Gene3D" id="1.10.1200.10">
    <property type="entry name" value="ACP-like"/>
    <property type="match status" value="1"/>
</dbReference>
<keyword evidence="1" id="KW-0813">Transport</keyword>
<keyword evidence="2" id="KW-0596">Phosphopantetheine</keyword>
<keyword evidence="7" id="KW-0249">Electron transport</keyword>
<comment type="caution">
    <text evidence="12">The sequence shown here is derived from an EMBL/GenBank/DDBJ whole genome shotgun (WGS) entry which is preliminary data.</text>
</comment>
<dbReference type="Pfam" id="PF00550">
    <property type="entry name" value="PP-binding"/>
    <property type="match status" value="1"/>
</dbReference>
<feature type="domain" description="Carrier" evidence="11">
    <location>
        <begin position="1"/>
        <end position="42"/>
    </location>
</feature>
<dbReference type="EMBL" id="JABCSC020000003">
    <property type="protein sequence ID" value="NSL56090.1"/>
    <property type="molecule type" value="Genomic_DNA"/>
</dbReference>
<evidence type="ECO:0000313" key="12">
    <source>
        <dbReference type="EMBL" id="NSL56090.1"/>
    </source>
</evidence>